<dbReference type="Pfam" id="PF12780">
    <property type="entry name" value="AAA_8"/>
    <property type="match status" value="1"/>
</dbReference>
<sequence>MSLSQSSGRSLIPGLEDCQGLRVPVGLVDTERLRARLISVAPTQAQRDPDALVFTHSTKAQERRKAAQKPQQLEILPVLRRYQEQNQPEFVHRKNRERLVSAGWRPAASPSIGAELISTSLERKSSSSVVRLPELPDHVKEKQAQLGLCTPTPPRGQPSAKGRTVSMAVPSPVPPLSSPLLFNSVEEVVRAKLRSPPEIVRTIQNNPHLGFLYMVTAVPRSSIHYDPYNLKIVTYKNINKQDYYTISQHGVTYTCNGEVDFMPLERWEHEYRCHRRLQRIPTFVRFRHWRAFSVWRKNVRYKKISMCKRALQEHLFIVNESLRPALIDIREMCYRISDMGLCRIEPNCTYSLDRFKEDQYAQLKEVSSRLGEFRELVKEVARSACRTALLEAGYIPDYGADEIGEGAESKTAHELELLYNDDAPDLMSYTEQAKKRDHCSRLTCFIRLADYLIVNTLHILVVNSVGRLLGGLRKQIERTPPKEVILSWAGAGPCPPALDKKVFVCSLASLSEQSGETLLQPMFITELMLETQALCFAPSVDDFEVCVTEIISSFQHTVLSVDSLVPDSYFNAFTQPRINNKVEEKTCGDGPSLEGILEHDEDLKDIVDSIKQCLEFAFDTANTYAHTFEPFRLFYKENEHLDLDKLRQQEHGVAFFAESLKKYHSEHQQALAIQQKRSLGMLLVDTTQLKGTLTPSPLRCLEAINDMLPLLAKRKMDAIIAEVQDGQFKLELGPSSTIEYVNSLTFLEEIQERIEVLEDVTETVSQMYKLIEQYSVPTPPEDFAVYATLGPSITALRNAIDKGVGERDANVERFCQHLQKDITNLNKEVKRVKQQAQDGSILDIKSDKEKVRMVLGEIQISVDELQSTSFQYKSYQKNFKVEVTKFEALEELSSEVKLKKLLWDALEEWQALESEWMECKFDELDPEVLSAQVAKYGKYVSQLEKGLPPNSVVPKLKHHVEGMREKLPLITNLRNPSMKTRHWEILEGIVGCSLLEQPLSLSRLQQLDIFSYDAEIQEVSGQASGEASLEAILKKVEDSWKTTEFVVLSHRDSKDVFILGGTDDIQVLLDDSIINVATVASSRYVGPIKPRVDEWHRQLALFNQTLDEWLTCQRNWLYLESIFSAPDIQRQLPAEAKMFLQVDKSWKEIMRKVNRLPNALRAATQPGLLEIFQNNNALLEQIQKCLEAYLESKRVVFPRFYFLSNDELLEILAQTRNPQAVQPHLRKCFDAISRLEFALLPPGGPAAPEGETEKVFSNDILAMISPEGEKVALGKGLKARGNVEDWLGKVEEAMFSSLRRLSKAAIADYQSKPREEWVVAGHPSQVVLTISQLMWCRDMDSCLEGDHDHFQALQEFEQTNFERLNALAALVRGNLPSLHRNIITALITIDVHARDIVTDLVKQKVDSGSNFEWQRQLRYYWDLDLDNCVARMALSQYIYGYEYLGACPRLVITPLTDRCYLCLMGALQLDLGGAPAGPAGTGKTETTKDLAKALAIQCVVFNCSDGLDYKMMGTFFSGLAQSGAWCCFDEFNRINIEVLSVIAQQLITIRNAKAAKLSRFMFEGREIKLVMTCAAFITMNPGYAGRTELPDNLKALFRPIAMMVPNYALIAEVILYSEGFESSKTLARKMTQMYKLCSEQLSQQDHYDFGMRAVKSVLVMAGSLKRANPHLSEDVVLIRALRDSNLPKFLTDDAELFSGILSDLFPGVSIPEHDYGVLKSTMEWSLCQRGLQPVPAMISKVIQLYETMLVRHGVMLVGPTGGGKTTVYATLAHALDKLHADGHRDPFFVPVKTYVLNPKSVTMGELYGEVNPLTLEWKDGLMALSVRAGVNDPSDDHKWVVSDGPVDALWIENMNTVLDDNKMLCLANSERIKLTPSIHMVFEVQDLAVASPATVSRCGMVYIDSDELKWMPYVRTWLAGLSNKLSDNICSYLLDLFELHVEKGLQFVSKKCVQAMAQVDISKVTTLCCLLEALLLGPKAQNLKSDPKKLNGILCQTFVFCYLWSVGGNLTDSHWDAFDSFVRQQFEDNNDAKLPSSGDLWGVYMDFDNKRLEPWERIIPSFRYNSETPFFETLVPTTDTVRYGYLMEKLLSVNHSVLFTGMTGVGKSVVARGLLSSVQEEAGYVPVYINFSAQTSSARTQEIIESKLEKKRKNILGAPVNKKIVIFVDDLNMPKLDSYGSQPPIELLRQFQDFRGFYDREKFFWKDIQDMTIAAACAPPGGGRNPVTPRFIRHFSMLCLPTPSENSLKQIFKAILGGFLSDFPVAVKQCAGSIVDAAVEIYHRMSIDLLPTPAKSHYVFNLRDLSKCVQGMLQCESGSVRDQNQIFRLFCHECQRVFHDRLINNDDKTYFNTMISEMASKYFGFHLEPDYFVTKPIIFGDFIKVGADKADRIYEDLTDMEKIRNVLQDYLDDYNMTFSKETKLVFFQDAVEHVSRIARMIRQERGNALLVGVGGTGKQSLTRLAAHMCGYRCFQIELSRGYNYDSFHEDLRKLYKMAGVQDQNMVFLFTDTQIVVEEFLEDINNMLNSGEVPNLFEKDELEQVLAATRPKAKEAGISEANRDEVFQYFIQRVREKLHIVLCMSPVGDAFRSRCRMFPSLVNCCTIDWFVQWPREALLSVSRTFFESVELGGEEMKQSLTEMCVEIHVSVTEMAERFYAELRRRYYTTPTSYLELINLYLAMLGKKRQELVMARDRVKNGLTKLLETNVLVDKMKIDLSALEPVLKQKSIDVNALMEKLAVDQERADQVRRVVKEDEALAKVKAEDTQAIANDAQRDLDEALPALDSANKALDALDKADISEIRVFTKPPDLVMTVMEAVCILLNAKTDWSGAKQVLGDSNFLRKLVEYDKDNIKPQILQKLQKYINNPDFVPEKVEKVSKACRSMCMWVRAMDLYSRVLKEVEPKRKKLAAAQAELDMTMATLKEKQMKLQHVTDQIKILQDQFDSSVAEKEGLAKTMALTEARLGRSGKLTAALGDEQVRWQESIAYFEQEINNVTGNVFIAAACVAYYGAFTSHYRQLLIDQWIMRCQELGIPISDNFSLINILGNSYEIRQWNAEGLPRDMVSTENGILVTRGRRWPLMIDPQDQANRWIRSKETKNGLKVIKLTDSGFLRTLENAIRMGMPVLLEELKETLDPALEPILLKQTFVAGGRTLIRLGDSDIDYDKNFRFYMTTKMANPHYLPEVCIKVTIINFTVTKSGLEDQLLSDVVRLERPDLEEQRSQLIVRINADRNQLKAIEDRILKLLFHSKGNILDNEELVQTLQESKVTSEAIKTRLQEAEATEEMINAAREKYRPVATRGSVMYFVIASLSEIDPMYQFSLKYFKQLFNTTIEVSEKNSELSARLEILLGSTLLAAYTNVSRGLFEQHKTIYSFMLCVEIMMQRGELTHTEWQYFLRGAAGMDKEREVHPDIPWMSDFIWETCCDLEDWIEAFKGLKVDIVCYPMVIEMEWEGYLPDEATEQEQPQQPRRVDWNDRLSTFQKLILIKSFTEEKVVLAVTEFVIVNLGKTFVENPPVDLATLYADMSPSTPLVFILSTGSDPMGAFQRFAKERGYLDRVESISLGQGQGPIAEKMIQEGMKTGNWIFLQNCHLAVSWMLAMEELIKTFAEIGTVIHDNFRLFLSSMPTKVFPVTVLQNSVKVTNEPPKGLRANIRRAFTEVTPSFFEEHILGRQWRKIIFGVCFFHAIIQERKKFGPLGWNIRYEFNDSDRECALLNLNLYCQAGHIPWDALIYITGEITYGGRVTDEWDQRCLRTILKGFFSPHTLAPGYTYSSSGIYFALDSDSLLDYKSYIENLPLIDDPEIFGMHENANLAFQRQETLTLINTILEVQPRSSAGGGGKSTDEIVQELAESILAKIPVRLDMDDAVQSLFERDENGRLNSLTIVLGQEVDRFNNLLRVLRDPKAFCSPKPMYVKCDIVLQTSLSTLKKAIAGLVVMSEEMELIYNSFLSNQVPVHWANSAYPSLKPLASWVKDLTLRTAFIESWIARGQPRSFWISGLFFPQGFLTGKYSSAT</sequence>
<feature type="domain" description="AAA+ ATPase" evidence="15">
    <location>
        <begin position="1750"/>
        <end position="1886"/>
    </location>
</feature>
<dbReference type="InterPro" id="IPR041589">
    <property type="entry name" value="DNAH3_AAA_lid_1"/>
</dbReference>
<proteinExistence type="inferred from homology"/>
<dbReference type="Pfam" id="PF08393">
    <property type="entry name" value="DHC_N2"/>
    <property type="match status" value="1"/>
</dbReference>
<dbReference type="Pfam" id="PF12777">
    <property type="entry name" value="MT"/>
    <property type="match status" value="1"/>
</dbReference>
<evidence type="ECO:0000256" key="8">
    <source>
        <dbReference type="ARBA" id="ARBA00023017"/>
    </source>
</evidence>
<dbReference type="Pfam" id="PF03028">
    <property type="entry name" value="Dynein_heavy"/>
    <property type="match status" value="1"/>
</dbReference>
<dbReference type="FunFam" id="1.20.58.1120:FF:000011">
    <property type="entry name" value="Dynein, axonemal, heavy chain 6"/>
    <property type="match status" value="1"/>
</dbReference>
<dbReference type="InterPro" id="IPR042222">
    <property type="entry name" value="Dynein_2_N"/>
</dbReference>
<keyword evidence="10" id="KW-0969">Cilium</keyword>
<dbReference type="Pfam" id="PF12775">
    <property type="entry name" value="AAA_7"/>
    <property type="match status" value="1"/>
</dbReference>
<dbReference type="Gene3D" id="1.10.472.130">
    <property type="match status" value="1"/>
</dbReference>
<evidence type="ECO:0000256" key="14">
    <source>
        <dbReference type="SAM" id="Coils"/>
    </source>
</evidence>
<dbReference type="Gene3D" id="3.20.180.20">
    <property type="entry name" value="Dynein heavy chain, N-terminal domain 2"/>
    <property type="match status" value="1"/>
</dbReference>
<evidence type="ECO:0000256" key="5">
    <source>
        <dbReference type="ARBA" id="ARBA00022737"/>
    </source>
</evidence>
<dbReference type="Gene3D" id="3.40.50.300">
    <property type="entry name" value="P-loop containing nucleotide triphosphate hydrolases"/>
    <property type="match status" value="5"/>
</dbReference>
<dbReference type="FunFam" id="1.10.472.130:FF:000015">
    <property type="entry name" value="Dynein heavy chain 7"/>
    <property type="match status" value="1"/>
</dbReference>
<dbReference type="GO" id="GO:0005930">
    <property type="term" value="C:axoneme"/>
    <property type="evidence" value="ECO:0007669"/>
    <property type="project" value="UniProtKB-SubCell"/>
</dbReference>
<dbReference type="PANTHER" id="PTHR22878">
    <property type="entry name" value="DYNEIN HEAVY CHAIN 6, AXONEMAL-LIKE-RELATED"/>
    <property type="match status" value="1"/>
</dbReference>
<dbReference type="Gene3D" id="1.10.8.1220">
    <property type="match status" value="1"/>
</dbReference>
<keyword evidence="11" id="KW-0505">Motor protein</keyword>
<dbReference type="FunFam" id="1.20.920.30:FF:000005">
    <property type="entry name" value="Dynein, axonemal, heavy chain 2"/>
    <property type="match status" value="1"/>
</dbReference>
<dbReference type="Proteomes" id="UP001591681">
    <property type="component" value="Unassembled WGS sequence"/>
</dbReference>
<dbReference type="FunFam" id="3.40.50.300:FF:001143">
    <property type="entry name" value="Dynein axonemal heavy chain 6"/>
    <property type="match status" value="1"/>
</dbReference>
<keyword evidence="9 14" id="KW-0175">Coiled coil</keyword>
<evidence type="ECO:0000256" key="6">
    <source>
        <dbReference type="ARBA" id="ARBA00022741"/>
    </source>
</evidence>
<dbReference type="InterPro" id="IPR024317">
    <property type="entry name" value="Dynein_heavy_chain_D4_dom"/>
</dbReference>
<dbReference type="InterPro" id="IPR042228">
    <property type="entry name" value="Dynein_linker_3"/>
</dbReference>
<dbReference type="FunFam" id="3.40.50.300:FF:000223">
    <property type="entry name" value="Dynein heavy chain 3, axonemal"/>
    <property type="match status" value="1"/>
</dbReference>
<dbReference type="InterPro" id="IPR004273">
    <property type="entry name" value="Dynein_heavy_D6_P-loop"/>
</dbReference>
<feature type="coiled-coil region" evidence="14">
    <location>
        <begin position="3265"/>
        <end position="3295"/>
    </location>
</feature>
<evidence type="ECO:0000256" key="4">
    <source>
        <dbReference type="ARBA" id="ARBA00022701"/>
    </source>
</evidence>
<dbReference type="FunFam" id="1.10.8.1220:FF:000001">
    <property type="entry name" value="Dynein axonemal heavy chain 5"/>
    <property type="match status" value="1"/>
</dbReference>
<evidence type="ECO:0000313" key="17">
    <source>
        <dbReference type="Proteomes" id="UP001591681"/>
    </source>
</evidence>
<dbReference type="GO" id="GO:0030286">
    <property type="term" value="C:dynein complex"/>
    <property type="evidence" value="ECO:0007669"/>
    <property type="project" value="UniProtKB-KW"/>
</dbReference>
<dbReference type="Pfam" id="PF12774">
    <property type="entry name" value="AAA_6"/>
    <property type="match status" value="1"/>
</dbReference>
<dbReference type="Pfam" id="PF12781">
    <property type="entry name" value="AAA_9"/>
    <property type="match status" value="1"/>
</dbReference>
<dbReference type="InterPro" id="IPR042219">
    <property type="entry name" value="AAA_lid_11_sf"/>
</dbReference>
<dbReference type="Pfam" id="PF17852">
    <property type="entry name" value="Dynein_AAA_lid"/>
    <property type="match status" value="1"/>
</dbReference>
<dbReference type="Gene3D" id="6.10.140.1060">
    <property type="match status" value="1"/>
</dbReference>
<evidence type="ECO:0000256" key="13">
    <source>
        <dbReference type="ARBA" id="ARBA00023273"/>
    </source>
</evidence>
<name>A0ABD1KVZ4_9TELE</name>
<dbReference type="Gene3D" id="1.20.58.1120">
    <property type="match status" value="1"/>
</dbReference>
<dbReference type="FunFam" id="3.40.50.300:FF:002141">
    <property type="entry name" value="Dynein heavy chain"/>
    <property type="match status" value="1"/>
</dbReference>
<comment type="subcellular location">
    <subcellularLocation>
        <location evidence="1">Cytoplasm</location>
        <location evidence="1">Cytoskeleton</location>
        <location evidence="1">Cilium axoneme</location>
    </subcellularLocation>
</comment>
<dbReference type="Gene3D" id="1.10.8.710">
    <property type="match status" value="1"/>
</dbReference>
<dbReference type="InterPro" id="IPR026983">
    <property type="entry name" value="DHC"/>
</dbReference>
<dbReference type="Pfam" id="PF18199">
    <property type="entry name" value="Dynein_C"/>
    <property type="match status" value="2"/>
</dbReference>
<dbReference type="InterPro" id="IPR013602">
    <property type="entry name" value="Dynein_heavy_linker"/>
</dbReference>
<dbReference type="SMART" id="SM00382">
    <property type="entry name" value="AAA"/>
    <property type="match status" value="4"/>
</dbReference>
<feature type="domain" description="AAA+ ATPase" evidence="15">
    <location>
        <begin position="2444"/>
        <end position="2602"/>
    </location>
</feature>
<keyword evidence="4" id="KW-0493">Microtubule</keyword>
<dbReference type="InterPro" id="IPR043157">
    <property type="entry name" value="Dynein_AAA1S"/>
</dbReference>
<dbReference type="CDD" id="cd00009">
    <property type="entry name" value="AAA"/>
    <property type="match status" value="1"/>
</dbReference>
<dbReference type="Gene3D" id="1.10.8.720">
    <property type="entry name" value="Region D6 of dynein motor"/>
    <property type="match status" value="1"/>
</dbReference>
<dbReference type="EMBL" id="JBHFQA010000002">
    <property type="protein sequence ID" value="KAL2102903.1"/>
    <property type="molecule type" value="Genomic_DNA"/>
</dbReference>
<gene>
    <name evidence="16" type="ORF">ACEWY4_002071</name>
</gene>
<evidence type="ECO:0000256" key="9">
    <source>
        <dbReference type="ARBA" id="ARBA00023054"/>
    </source>
</evidence>
<dbReference type="Gene3D" id="1.20.920.20">
    <property type="match status" value="1"/>
</dbReference>
<comment type="caution">
    <text evidence="16">The sequence shown here is derived from an EMBL/GenBank/DDBJ whole genome shotgun (WGS) entry which is preliminary data.</text>
</comment>
<dbReference type="InterPro" id="IPR035699">
    <property type="entry name" value="AAA_6"/>
</dbReference>
<dbReference type="InterPro" id="IPR035706">
    <property type="entry name" value="AAA_9"/>
</dbReference>
<dbReference type="FunFam" id="3.20.180.20:FF:000004">
    <property type="entry name" value="Dynein axonemal heavy chain 6"/>
    <property type="match status" value="1"/>
</dbReference>
<keyword evidence="7" id="KW-0067">ATP-binding</keyword>
<dbReference type="Pfam" id="PF17857">
    <property type="entry name" value="AAA_lid_1"/>
    <property type="match status" value="1"/>
</dbReference>
<dbReference type="SUPFAM" id="SSF52540">
    <property type="entry name" value="P-loop containing nucleoside triphosphate hydrolases"/>
    <property type="match status" value="4"/>
</dbReference>
<dbReference type="InterPro" id="IPR027417">
    <property type="entry name" value="P-loop_NTPase"/>
</dbReference>
<evidence type="ECO:0000256" key="1">
    <source>
        <dbReference type="ARBA" id="ARBA00004430"/>
    </source>
</evidence>
<dbReference type="FunFam" id="1.20.140.100:FF:000004">
    <property type="entry name" value="Dynein axonemal heavy chain 6"/>
    <property type="match status" value="1"/>
</dbReference>
<keyword evidence="13" id="KW-0966">Cell projection</keyword>
<dbReference type="FunFam" id="1.10.287.2620:FF:000001">
    <property type="entry name" value="Cytoplasmic dynein heavy chain 1"/>
    <property type="match status" value="1"/>
</dbReference>
<dbReference type="InterPro" id="IPR041228">
    <property type="entry name" value="Dynein_C"/>
</dbReference>
<dbReference type="Gene3D" id="1.20.140.100">
    <property type="entry name" value="Dynein heavy chain, N-terminal domain 2"/>
    <property type="match status" value="1"/>
</dbReference>
<organism evidence="16 17">
    <name type="scientific">Coilia grayii</name>
    <name type="common">Gray's grenadier anchovy</name>
    <dbReference type="NCBI Taxonomy" id="363190"/>
    <lineage>
        <taxon>Eukaryota</taxon>
        <taxon>Metazoa</taxon>
        <taxon>Chordata</taxon>
        <taxon>Craniata</taxon>
        <taxon>Vertebrata</taxon>
        <taxon>Euteleostomi</taxon>
        <taxon>Actinopterygii</taxon>
        <taxon>Neopterygii</taxon>
        <taxon>Teleostei</taxon>
        <taxon>Clupei</taxon>
        <taxon>Clupeiformes</taxon>
        <taxon>Clupeoidei</taxon>
        <taxon>Engraulidae</taxon>
        <taxon>Coilinae</taxon>
        <taxon>Coilia</taxon>
    </lineage>
</organism>
<feature type="coiled-coil region" evidence="14">
    <location>
        <begin position="2910"/>
        <end position="2944"/>
    </location>
</feature>
<evidence type="ECO:0000256" key="2">
    <source>
        <dbReference type="ARBA" id="ARBA00008887"/>
    </source>
</evidence>
<evidence type="ECO:0000259" key="15">
    <source>
        <dbReference type="SMART" id="SM00382"/>
    </source>
</evidence>
<dbReference type="InterPro" id="IPR003593">
    <property type="entry name" value="AAA+_ATPase"/>
</dbReference>
<dbReference type="InterPro" id="IPR041466">
    <property type="entry name" value="Dynein_AAA5_ext"/>
</dbReference>
<evidence type="ECO:0000256" key="11">
    <source>
        <dbReference type="ARBA" id="ARBA00023175"/>
    </source>
</evidence>
<keyword evidence="6" id="KW-0547">Nucleotide-binding</keyword>
<dbReference type="FunFam" id="3.40.50.300:FF:000362">
    <property type="entry name" value="Dynein, axonemal, heavy chain 6"/>
    <property type="match status" value="1"/>
</dbReference>
<dbReference type="Pfam" id="PF18198">
    <property type="entry name" value="AAA_lid_11"/>
    <property type="match status" value="1"/>
</dbReference>
<dbReference type="Gene3D" id="1.20.920.30">
    <property type="match status" value="1"/>
</dbReference>
<dbReference type="InterPro" id="IPR041658">
    <property type="entry name" value="AAA_lid_11"/>
</dbReference>
<protein>
    <recommendedName>
        <fullName evidence="15">AAA+ ATPase domain-containing protein</fullName>
    </recommendedName>
</protein>
<keyword evidence="8" id="KW-0243">Dynein</keyword>
<dbReference type="GO" id="GO:0005874">
    <property type="term" value="C:microtubule"/>
    <property type="evidence" value="ECO:0007669"/>
    <property type="project" value="UniProtKB-KW"/>
</dbReference>
<feature type="domain" description="AAA+ ATPase" evidence="15">
    <location>
        <begin position="2093"/>
        <end position="2271"/>
    </location>
</feature>
<evidence type="ECO:0000256" key="7">
    <source>
        <dbReference type="ARBA" id="ARBA00022840"/>
    </source>
</evidence>
<comment type="similarity">
    <text evidence="2">Belongs to the dynein heavy chain family.</text>
</comment>
<keyword evidence="5" id="KW-0677">Repeat</keyword>
<dbReference type="InterPro" id="IPR024743">
    <property type="entry name" value="Dynein_HC_stalk"/>
</dbReference>
<dbReference type="Gene3D" id="1.20.1270.280">
    <property type="match status" value="2"/>
</dbReference>
<evidence type="ECO:0000313" key="16">
    <source>
        <dbReference type="EMBL" id="KAL2102903.1"/>
    </source>
</evidence>
<reference evidence="16 17" key="1">
    <citation type="submission" date="2024-09" db="EMBL/GenBank/DDBJ databases">
        <title>A chromosome-level genome assembly of Gray's grenadier anchovy, Coilia grayii.</title>
        <authorList>
            <person name="Fu Z."/>
        </authorList>
    </citation>
    <scope>NUCLEOTIDE SEQUENCE [LARGE SCALE GENOMIC DNA]</scope>
    <source>
        <strain evidence="16">G4</strain>
        <tissue evidence="16">Muscle</tissue>
    </source>
</reference>
<evidence type="ECO:0000256" key="3">
    <source>
        <dbReference type="ARBA" id="ARBA00022490"/>
    </source>
</evidence>
<evidence type="ECO:0000256" key="10">
    <source>
        <dbReference type="ARBA" id="ARBA00023069"/>
    </source>
</evidence>
<dbReference type="FunFam" id="1.10.8.710:FF:000004">
    <property type="entry name" value="Dynein axonemal heavy chain 6"/>
    <property type="match status" value="1"/>
</dbReference>
<keyword evidence="3" id="KW-0963">Cytoplasm</keyword>
<dbReference type="FunFam" id="1.20.920.20:FF:000006">
    <property type="entry name" value="Dynein, axonemal, heavy chain 6"/>
    <property type="match status" value="1"/>
</dbReference>
<evidence type="ECO:0000256" key="12">
    <source>
        <dbReference type="ARBA" id="ARBA00023212"/>
    </source>
</evidence>
<dbReference type="Gene3D" id="1.10.287.2620">
    <property type="match status" value="1"/>
</dbReference>
<dbReference type="PANTHER" id="PTHR22878:SF67">
    <property type="entry name" value="DYNEIN AXONEMAL HEAVY CHAIN 6"/>
    <property type="match status" value="1"/>
</dbReference>
<dbReference type="FunFam" id="1.10.8.720:FF:000007">
    <property type="entry name" value="Dynein axonemal heavy chain 6"/>
    <property type="match status" value="1"/>
</dbReference>
<keyword evidence="12" id="KW-0206">Cytoskeleton</keyword>
<keyword evidence="17" id="KW-1185">Reference proteome</keyword>
<accession>A0ABD1KVZ4</accession>
<dbReference type="GO" id="GO:0005524">
    <property type="term" value="F:ATP binding"/>
    <property type="evidence" value="ECO:0007669"/>
    <property type="project" value="UniProtKB-KW"/>
</dbReference>
<feature type="domain" description="AAA+ ATPase" evidence="15">
    <location>
        <begin position="1469"/>
        <end position="1608"/>
    </location>
</feature>
<dbReference type="FunFam" id="3.40.50.300:FF:000063">
    <property type="entry name" value="dynein heavy chain 6, axonemal"/>
    <property type="match status" value="1"/>
</dbReference>